<proteinExistence type="predicted"/>
<reference evidence="2" key="1">
    <citation type="submission" date="2021-01" db="EMBL/GenBank/DDBJ databases">
        <authorList>
            <consortium name="Genoscope - CEA"/>
            <person name="William W."/>
        </authorList>
    </citation>
    <scope>NUCLEOTIDE SEQUENCE</scope>
</reference>
<feature type="region of interest" description="Disordered" evidence="1">
    <location>
        <begin position="1"/>
        <end position="27"/>
    </location>
</feature>
<name>A0A816TZB4_BRANA</name>
<dbReference type="AlphaFoldDB" id="A0A816TZB4"/>
<sequence>MNVSHKTQERKQRRVVKRGLKQKKKQQRRVITLRALSMEDMRIAKSQVAASSAGAGMNELKQ</sequence>
<evidence type="ECO:0000313" key="2">
    <source>
        <dbReference type="EMBL" id="CAF2107375.1"/>
    </source>
</evidence>
<dbReference type="Proteomes" id="UP001295469">
    <property type="component" value="Chromosome C08"/>
</dbReference>
<protein>
    <submittedName>
        <fullName evidence="2">(rape) hypothetical protein</fullName>
    </submittedName>
</protein>
<gene>
    <name evidence="2" type="ORF">DARMORV10_C08P10570.1</name>
</gene>
<dbReference type="EMBL" id="HG994372">
    <property type="protein sequence ID" value="CAF2107375.1"/>
    <property type="molecule type" value="Genomic_DNA"/>
</dbReference>
<accession>A0A816TZB4</accession>
<feature type="compositionally biased region" description="Basic residues" evidence="1">
    <location>
        <begin position="11"/>
        <end position="27"/>
    </location>
</feature>
<evidence type="ECO:0000256" key="1">
    <source>
        <dbReference type="SAM" id="MobiDB-lite"/>
    </source>
</evidence>
<organism evidence="2">
    <name type="scientific">Brassica napus</name>
    <name type="common">Rape</name>
    <dbReference type="NCBI Taxonomy" id="3708"/>
    <lineage>
        <taxon>Eukaryota</taxon>
        <taxon>Viridiplantae</taxon>
        <taxon>Streptophyta</taxon>
        <taxon>Embryophyta</taxon>
        <taxon>Tracheophyta</taxon>
        <taxon>Spermatophyta</taxon>
        <taxon>Magnoliopsida</taxon>
        <taxon>eudicotyledons</taxon>
        <taxon>Gunneridae</taxon>
        <taxon>Pentapetalae</taxon>
        <taxon>rosids</taxon>
        <taxon>malvids</taxon>
        <taxon>Brassicales</taxon>
        <taxon>Brassicaceae</taxon>
        <taxon>Brassiceae</taxon>
        <taxon>Brassica</taxon>
    </lineage>
</organism>
<feature type="compositionally biased region" description="Basic and acidic residues" evidence="1">
    <location>
        <begin position="1"/>
        <end position="10"/>
    </location>
</feature>